<dbReference type="AlphaFoldDB" id="A0AAW0GX11"/>
<dbReference type="CDD" id="cd02181">
    <property type="entry name" value="GH16_fungal_Lam16A_glucanase"/>
    <property type="match status" value="1"/>
</dbReference>
<dbReference type="GO" id="GO:0009251">
    <property type="term" value="P:glucan catabolic process"/>
    <property type="evidence" value="ECO:0007669"/>
    <property type="project" value="TreeGrafter"/>
</dbReference>
<dbReference type="Pfam" id="PF26113">
    <property type="entry name" value="GH16_XgeA"/>
    <property type="match status" value="1"/>
</dbReference>
<dbReference type="Proteomes" id="UP001385951">
    <property type="component" value="Unassembled WGS sequence"/>
</dbReference>
<dbReference type="EMBL" id="JASBNA010000002">
    <property type="protein sequence ID" value="KAK7694210.1"/>
    <property type="molecule type" value="Genomic_DNA"/>
</dbReference>
<evidence type="ECO:0000256" key="1">
    <source>
        <dbReference type="SAM" id="SignalP"/>
    </source>
</evidence>
<feature type="signal peptide" evidence="1">
    <location>
        <begin position="1"/>
        <end position="20"/>
    </location>
</feature>
<dbReference type="PANTHER" id="PTHR10963">
    <property type="entry name" value="GLYCOSYL HYDROLASE-RELATED"/>
    <property type="match status" value="1"/>
</dbReference>
<evidence type="ECO:0008006" key="4">
    <source>
        <dbReference type="Google" id="ProtNLM"/>
    </source>
</evidence>
<sequence>MIGSTKLAFVLATIAPSALAATYSLSDNHVGADFLTSFVHQAIADPTHGRVNYVDQATAVAKNLTFAAGNTLIMRADDFAVLDPAGPGRDSVRIKSVKTYTTHVSVFDIRHMPQGCGSWPAAWEVNEAVWPNVALLDTLVLNHQLEGVNDVSPNAMTLHTSAGCSIPATGNQTGTTAQLDCDVAVNGNAGCNVKAPTNDSYGPAFNTAGGGFYVMERTTTFIKVWFWTRNAPDVPADVRNGAPTLNTDTFPTPTALFPNTQCDIASHFNEHNIIINLTFCGDFAGQPSIFNGAGCPGDCATFVNQNPKAFENAFWDIAAVRVYA</sequence>
<keyword evidence="1" id="KW-0732">Signal</keyword>
<dbReference type="InterPro" id="IPR050546">
    <property type="entry name" value="Glycosyl_Hydrlase_16"/>
</dbReference>
<evidence type="ECO:0000313" key="3">
    <source>
        <dbReference type="Proteomes" id="UP001385951"/>
    </source>
</evidence>
<dbReference type="Gene3D" id="2.60.120.200">
    <property type="match status" value="1"/>
</dbReference>
<organism evidence="2 3">
    <name type="scientific">Cerrena zonata</name>
    <dbReference type="NCBI Taxonomy" id="2478898"/>
    <lineage>
        <taxon>Eukaryota</taxon>
        <taxon>Fungi</taxon>
        <taxon>Dikarya</taxon>
        <taxon>Basidiomycota</taxon>
        <taxon>Agaricomycotina</taxon>
        <taxon>Agaricomycetes</taxon>
        <taxon>Polyporales</taxon>
        <taxon>Cerrenaceae</taxon>
        <taxon>Cerrena</taxon>
    </lineage>
</organism>
<keyword evidence="3" id="KW-1185">Reference proteome</keyword>
<dbReference type="InterPro" id="IPR013320">
    <property type="entry name" value="ConA-like_dom_sf"/>
</dbReference>
<comment type="caution">
    <text evidence="2">The sequence shown here is derived from an EMBL/GenBank/DDBJ whole genome shotgun (WGS) entry which is preliminary data.</text>
</comment>
<protein>
    <recommendedName>
        <fullName evidence="4">Glycoside hydrolase family 16 protein</fullName>
    </recommendedName>
</protein>
<gene>
    <name evidence="2" type="ORF">QCA50_001390</name>
</gene>
<dbReference type="PANTHER" id="PTHR10963:SF24">
    <property type="entry name" value="GLYCOSIDASE C21B10.07-RELATED"/>
    <property type="match status" value="1"/>
</dbReference>
<accession>A0AAW0GX11</accession>
<dbReference type="SUPFAM" id="SSF49899">
    <property type="entry name" value="Concanavalin A-like lectins/glucanases"/>
    <property type="match status" value="1"/>
</dbReference>
<reference evidence="2 3" key="1">
    <citation type="submission" date="2022-09" db="EMBL/GenBank/DDBJ databases">
        <authorList>
            <person name="Palmer J.M."/>
        </authorList>
    </citation>
    <scope>NUCLEOTIDE SEQUENCE [LARGE SCALE GENOMIC DNA]</scope>
    <source>
        <strain evidence="2 3">DSM 7382</strain>
    </source>
</reference>
<name>A0AAW0GX11_9APHY</name>
<feature type="chain" id="PRO_5043384810" description="Glycoside hydrolase family 16 protein" evidence="1">
    <location>
        <begin position="21"/>
        <end position="324"/>
    </location>
</feature>
<proteinExistence type="predicted"/>
<evidence type="ECO:0000313" key="2">
    <source>
        <dbReference type="EMBL" id="KAK7694210.1"/>
    </source>
</evidence>